<gene>
    <name evidence="1" type="ORF">GGX14DRAFT_633281</name>
</gene>
<accession>A0AAD6VFP6</accession>
<dbReference type="EMBL" id="JARJCW010000033">
    <property type="protein sequence ID" value="KAJ7208519.1"/>
    <property type="molecule type" value="Genomic_DNA"/>
</dbReference>
<dbReference type="Proteomes" id="UP001219525">
    <property type="component" value="Unassembled WGS sequence"/>
</dbReference>
<protein>
    <submittedName>
        <fullName evidence="1">Uncharacterized protein</fullName>
    </submittedName>
</protein>
<proteinExistence type="predicted"/>
<reference evidence="1" key="1">
    <citation type="submission" date="2023-03" db="EMBL/GenBank/DDBJ databases">
        <title>Massive genome expansion in bonnet fungi (Mycena s.s.) driven by repeated elements and novel gene families across ecological guilds.</title>
        <authorList>
            <consortium name="Lawrence Berkeley National Laboratory"/>
            <person name="Harder C.B."/>
            <person name="Miyauchi S."/>
            <person name="Viragh M."/>
            <person name="Kuo A."/>
            <person name="Thoen E."/>
            <person name="Andreopoulos B."/>
            <person name="Lu D."/>
            <person name="Skrede I."/>
            <person name="Drula E."/>
            <person name="Henrissat B."/>
            <person name="Morin E."/>
            <person name="Kohler A."/>
            <person name="Barry K."/>
            <person name="LaButti K."/>
            <person name="Morin E."/>
            <person name="Salamov A."/>
            <person name="Lipzen A."/>
            <person name="Mereny Z."/>
            <person name="Hegedus B."/>
            <person name="Baldrian P."/>
            <person name="Stursova M."/>
            <person name="Weitz H."/>
            <person name="Taylor A."/>
            <person name="Grigoriev I.V."/>
            <person name="Nagy L.G."/>
            <person name="Martin F."/>
            <person name="Kauserud H."/>
        </authorList>
    </citation>
    <scope>NUCLEOTIDE SEQUENCE</scope>
    <source>
        <strain evidence="1">9144</strain>
    </source>
</reference>
<comment type="caution">
    <text evidence="1">The sequence shown here is derived from an EMBL/GenBank/DDBJ whole genome shotgun (WGS) entry which is preliminary data.</text>
</comment>
<evidence type="ECO:0000313" key="1">
    <source>
        <dbReference type="EMBL" id="KAJ7208519.1"/>
    </source>
</evidence>
<sequence length="285" mass="30557">MSLPMLRPASTLSSVHGNGTDTAHGVGLRTFVGAAYAEFLSRVGRFILDAALPHAMVRRCYATSCACMQLFQDTVTDQVAAINRLLLRADAFCMTDTACPFHSAGKGGIVKAWTVLARALQVPLPASKCGPGTGCNAPVTATDLPLGASVLFRAAPDFPLFNEAPSEANSRMSLGATSMRRWCGSCVRIRVQNKDKSFAAFRALSANSNASDPAQIWQFVMCNAWPVDVPEPATLLRPTCRLCSLLGFLVFLPRLSLFLGSFPLGALDLSELLGKLEELRLSICE</sequence>
<dbReference type="AlphaFoldDB" id="A0AAD6VFP6"/>
<organism evidence="1 2">
    <name type="scientific">Mycena pura</name>
    <dbReference type="NCBI Taxonomy" id="153505"/>
    <lineage>
        <taxon>Eukaryota</taxon>
        <taxon>Fungi</taxon>
        <taxon>Dikarya</taxon>
        <taxon>Basidiomycota</taxon>
        <taxon>Agaricomycotina</taxon>
        <taxon>Agaricomycetes</taxon>
        <taxon>Agaricomycetidae</taxon>
        <taxon>Agaricales</taxon>
        <taxon>Marasmiineae</taxon>
        <taxon>Mycenaceae</taxon>
        <taxon>Mycena</taxon>
    </lineage>
</organism>
<keyword evidence="2" id="KW-1185">Reference proteome</keyword>
<name>A0AAD6VFP6_9AGAR</name>
<evidence type="ECO:0000313" key="2">
    <source>
        <dbReference type="Proteomes" id="UP001219525"/>
    </source>
</evidence>